<sequence length="320" mass="37645">MTIPTSSKTQDKTEEEQQYELPDNSIPPDVEEDNSQPPDTFPAQPITLPIFNFRTNFRNIYISPLTNPSTIPPNRDYNNELESSPPQPKWDEFCIQWCKQNDLNRDKSIIPECRMLCFRKFNNQFKNDLLKKRIVVKEELNDHHNKHEVKNVAQVLCIKDENGEERKVPRNFLDGYYLYYIKGLEICQKHTEGMKYDEISNRSTWIQNNPEEYELDLGEKFEKTKSETMRIIKRAFTPGYQFAKRYLESWSDGTQTSFFKRFYESVQRMDAVHIMQDNVKKAIEVWVDGGDDNDGTNNEPNGNNGNGNDKNLSDERNEKD</sequence>
<protein>
    <submittedName>
        <fullName evidence="2">Uncharacterized protein</fullName>
    </submittedName>
</protein>
<dbReference type="OrthoDB" id="5569779at2759"/>
<keyword evidence="3" id="KW-1185">Reference proteome</keyword>
<dbReference type="Proteomes" id="UP000022910">
    <property type="component" value="Unassembled WGS sequence"/>
</dbReference>
<comment type="caution">
    <text evidence="2">The sequence shown here is derived from an EMBL/GenBank/DDBJ whole genome shotgun (WGS) entry which is preliminary data.</text>
</comment>
<reference evidence="2 3" key="1">
    <citation type="submission" date="2014-02" db="EMBL/GenBank/DDBJ databases">
        <title>Single nucleus genome sequencing reveals high similarity among nuclei of an endomycorrhizal fungus.</title>
        <authorList>
            <person name="Lin K."/>
            <person name="Geurts R."/>
            <person name="Zhang Z."/>
            <person name="Limpens E."/>
            <person name="Saunders D.G."/>
            <person name="Mu D."/>
            <person name="Pang E."/>
            <person name="Cao H."/>
            <person name="Cha H."/>
            <person name="Lin T."/>
            <person name="Zhou Q."/>
            <person name="Shang Y."/>
            <person name="Li Y."/>
            <person name="Ivanov S."/>
            <person name="Sharma T."/>
            <person name="Velzen R.V."/>
            <person name="Ruijter N.D."/>
            <person name="Aanen D.K."/>
            <person name="Win J."/>
            <person name="Kamoun S."/>
            <person name="Bisseling T."/>
            <person name="Huang S."/>
        </authorList>
    </citation>
    <scope>NUCLEOTIDE SEQUENCE [LARGE SCALE GENOMIC DNA]</scope>
    <source>
        <strain evidence="3">DAOM197198w</strain>
    </source>
</reference>
<proteinExistence type="predicted"/>
<evidence type="ECO:0000313" key="2">
    <source>
        <dbReference type="EMBL" id="EXX56374.1"/>
    </source>
</evidence>
<feature type="compositionally biased region" description="Low complexity" evidence="1">
    <location>
        <begin position="295"/>
        <end position="310"/>
    </location>
</feature>
<feature type="region of interest" description="Disordered" evidence="1">
    <location>
        <begin position="290"/>
        <end position="320"/>
    </location>
</feature>
<gene>
    <name evidence="2" type="ORF">RirG_216790</name>
</gene>
<name>A0A015JN31_RHIIW</name>
<accession>A0A015JN31</accession>
<feature type="compositionally biased region" description="Basic and acidic residues" evidence="1">
    <location>
        <begin position="311"/>
        <end position="320"/>
    </location>
</feature>
<dbReference type="HOGENOM" id="CLU_075373_0_0_1"/>
<evidence type="ECO:0000256" key="1">
    <source>
        <dbReference type="SAM" id="MobiDB-lite"/>
    </source>
</evidence>
<organism evidence="2 3">
    <name type="scientific">Rhizophagus irregularis (strain DAOM 197198w)</name>
    <name type="common">Glomus intraradices</name>
    <dbReference type="NCBI Taxonomy" id="1432141"/>
    <lineage>
        <taxon>Eukaryota</taxon>
        <taxon>Fungi</taxon>
        <taxon>Fungi incertae sedis</taxon>
        <taxon>Mucoromycota</taxon>
        <taxon>Glomeromycotina</taxon>
        <taxon>Glomeromycetes</taxon>
        <taxon>Glomerales</taxon>
        <taxon>Glomeraceae</taxon>
        <taxon>Rhizophagus</taxon>
    </lineage>
</organism>
<feature type="region of interest" description="Disordered" evidence="1">
    <location>
        <begin position="1"/>
        <end position="44"/>
    </location>
</feature>
<evidence type="ECO:0000313" key="3">
    <source>
        <dbReference type="Proteomes" id="UP000022910"/>
    </source>
</evidence>
<dbReference type="EMBL" id="JEMT01027741">
    <property type="protein sequence ID" value="EXX56374.1"/>
    <property type="molecule type" value="Genomic_DNA"/>
</dbReference>
<dbReference type="AlphaFoldDB" id="A0A015JN31"/>